<proteinExistence type="predicted"/>
<accession>A0ABW0GD35</accession>
<reference evidence="2" key="1">
    <citation type="journal article" date="2019" name="Int. J. Syst. Evol. Microbiol.">
        <title>The Global Catalogue of Microorganisms (GCM) 10K type strain sequencing project: providing services to taxonomists for standard genome sequencing and annotation.</title>
        <authorList>
            <consortium name="The Broad Institute Genomics Platform"/>
            <consortium name="The Broad Institute Genome Sequencing Center for Infectious Disease"/>
            <person name="Wu L."/>
            <person name="Ma J."/>
        </authorList>
    </citation>
    <scope>NUCLEOTIDE SEQUENCE [LARGE SCALE GENOMIC DNA]</scope>
    <source>
        <strain evidence="2">CCUG 58760</strain>
    </source>
</reference>
<evidence type="ECO:0000313" key="2">
    <source>
        <dbReference type="Proteomes" id="UP001596166"/>
    </source>
</evidence>
<organism evidence="1 2">
    <name type="scientific">Azospirillum himalayense</name>
    <dbReference type="NCBI Taxonomy" id="654847"/>
    <lineage>
        <taxon>Bacteria</taxon>
        <taxon>Pseudomonadati</taxon>
        <taxon>Pseudomonadota</taxon>
        <taxon>Alphaproteobacteria</taxon>
        <taxon>Rhodospirillales</taxon>
        <taxon>Azospirillaceae</taxon>
        <taxon>Azospirillum</taxon>
    </lineage>
</organism>
<dbReference type="EMBL" id="JBHSLC010000108">
    <property type="protein sequence ID" value="MFC5358975.1"/>
    <property type="molecule type" value="Genomic_DNA"/>
</dbReference>
<dbReference type="RefSeq" id="WP_376998589.1">
    <property type="nucleotide sequence ID" value="NZ_JBHSLC010000108.1"/>
</dbReference>
<evidence type="ECO:0000313" key="1">
    <source>
        <dbReference type="EMBL" id="MFC5358975.1"/>
    </source>
</evidence>
<comment type="caution">
    <text evidence="1">The sequence shown here is derived from an EMBL/GenBank/DDBJ whole genome shotgun (WGS) entry which is preliminary data.</text>
</comment>
<name>A0ABW0GD35_9PROT</name>
<sequence>MLILKLGKGNSPTFAAELGELVRRTEAAIGKRMADAAPVVLINQLLSDADMAGLCERQPITGACRMARAGTFPFPRPEPWV</sequence>
<dbReference type="Proteomes" id="UP001596166">
    <property type="component" value="Unassembled WGS sequence"/>
</dbReference>
<gene>
    <name evidence="1" type="ORF">ACFPMG_28675</name>
</gene>
<keyword evidence="2" id="KW-1185">Reference proteome</keyword>
<protein>
    <submittedName>
        <fullName evidence="1">Uncharacterized protein</fullName>
    </submittedName>
</protein>